<gene>
    <name evidence="1" type="ORF">OSTQU699_LOCUS5901</name>
</gene>
<evidence type="ECO:0000313" key="1">
    <source>
        <dbReference type="EMBL" id="CAD7700542.1"/>
    </source>
</evidence>
<protein>
    <submittedName>
        <fullName evidence="1">Uncharacterized protein</fullName>
    </submittedName>
</protein>
<comment type="caution">
    <text evidence="1">The sequence shown here is derived from an EMBL/GenBank/DDBJ whole genome shotgun (WGS) entry which is preliminary data.</text>
</comment>
<dbReference type="EMBL" id="CAJHUC010001288">
    <property type="protein sequence ID" value="CAD7700542.1"/>
    <property type="molecule type" value="Genomic_DNA"/>
</dbReference>
<dbReference type="AlphaFoldDB" id="A0A8S1IZF9"/>
<reference evidence="1" key="1">
    <citation type="submission" date="2020-12" db="EMBL/GenBank/DDBJ databases">
        <authorList>
            <person name="Iha C."/>
        </authorList>
    </citation>
    <scope>NUCLEOTIDE SEQUENCE</scope>
</reference>
<keyword evidence="2" id="KW-1185">Reference proteome</keyword>
<evidence type="ECO:0000313" key="2">
    <source>
        <dbReference type="Proteomes" id="UP000708148"/>
    </source>
</evidence>
<name>A0A8S1IZF9_9CHLO</name>
<dbReference type="Proteomes" id="UP000708148">
    <property type="component" value="Unassembled WGS sequence"/>
</dbReference>
<accession>A0A8S1IZF9</accession>
<proteinExistence type="predicted"/>
<sequence length="99" mass="10840">MAPGCPSRQHVVLESVHKCLPLKTQNGAGLIVCASSTQLLVLSCVHCSHCNLIDVMLFVSTTALRKPAPREVLHGGGSSVVVLDDRERLDSSCRFRHYW</sequence>
<organism evidence="1 2">
    <name type="scientific">Ostreobium quekettii</name>
    <dbReference type="NCBI Taxonomy" id="121088"/>
    <lineage>
        <taxon>Eukaryota</taxon>
        <taxon>Viridiplantae</taxon>
        <taxon>Chlorophyta</taxon>
        <taxon>core chlorophytes</taxon>
        <taxon>Ulvophyceae</taxon>
        <taxon>TCBD clade</taxon>
        <taxon>Bryopsidales</taxon>
        <taxon>Ostreobineae</taxon>
        <taxon>Ostreobiaceae</taxon>
        <taxon>Ostreobium</taxon>
    </lineage>
</organism>